<dbReference type="RefSeq" id="WP_273598082.1">
    <property type="nucleotide sequence ID" value="NZ_JAQQXS010000018.1"/>
</dbReference>
<feature type="chain" id="PRO_5045289071" evidence="1">
    <location>
        <begin position="26"/>
        <end position="199"/>
    </location>
</feature>
<feature type="domain" description="DUF2059" evidence="2">
    <location>
        <begin position="116"/>
        <end position="155"/>
    </location>
</feature>
<proteinExistence type="predicted"/>
<sequence>MKTKSTKIIVAISLALCASASFAQAANSTSSAAKKELITKLLNMQKPSYDMLARNLMQQPIGNLMQGASAAMQQVPPEKREATAKAIEADVKKFVDDNTPLIRDKAAKLAPSTVGAVLDERFSEDELKQLLAWLESPVNKKFGELNVEMQKSLADKLLADLGPTLETRFKTLQQAIGKQLGVSPAAAGASGSTAKPAKK</sequence>
<dbReference type="Pfam" id="PF09832">
    <property type="entry name" value="DUF2059"/>
    <property type="match status" value="1"/>
</dbReference>
<keyword evidence="1" id="KW-0732">Signal</keyword>
<dbReference type="EMBL" id="JAQQXS010000018">
    <property type="protein sequence ID" value="MDC8786943.1"/>
    <property type="molecule type" value="Genomic_DNA"/>
</dbReference>
<gene>
    <name evidence="3" type="ORF">PRZ01_17275</name>
</gene>
<reference evidence="3 4" key="1">
    <citation type="submission" date="2022-10" db="EMBL/GenBank/DDBJ databases">
        <title>paucibacter sp. hw8 Genome sequencing.</title>
        <authorList>
            <person name="Park S."/>
        </authorList>
    </citation>
    <scope>NUCLEOTIDE SEQUENCE [LARGE SCALE GENOMIC DNA]</scope>
    <source>
        <strain evidence="4">hw8</strain>
    </source>
</reference>
<evidence type="ECO:0000259" key="2">
    <source>
        <dbReference type="Pfam" id="PF09832"/>
    </source>
</evidence>
<keyword evidence="4" id="KW-1185">Reference proteome</keyword>
<evidence type="ECO:0000313" key="4">
    <source>
        <dbReference type="Proteomes" id="UP001219862"/>
    </source>
</evidence>
<dbReference type="Proteomes" id="UP001219862">
    <property type="component" value="Unassembled WGS sequence"/>
</dbReference>
<organism evidence="3 4">
    <name type="scientific">Roseateles koreensis</name>
    <dbReference type="NCBI Taxonomy" id="2987526"/>
    <lineage>
        <taxon>Bacteria</taxon>
        <taxon>Pseudomonadati</taxon>
        <taxon>Pseudomonadota</taxon>
        <taxon>Betaproteobacteria</taxon>
        <taxon>Burkholderiales</taxon>
        <taxon>Sphaerotilaceae</taxon>
        <taxon>Roseateles</taxon>
    </lineage>
</organism>
<dbReference type="InterPro" id="IPR018637">
    <property type="entry name" value="DUF2059"/>
</dbReference>
<comment type="caution">
    <text evidence="3">The sequence shown here is derived from an EMBL/GenBank/DDBJ whole genome shotgun (WGS) entry which is preliminary data.</text>
</comment>
<feature type="signal peptide" evidence="1">
    <location>
        <begin position="1"/>
        <end position="25"/>
    </location>
</feature>
<name>A0ABT5KVH9_9BURK</name>
<protein>
    <submittedName>
        <fullName evidence="3">DUF2059 domain-containing protein</fullName>
    </submittedName>
</protein>
<evidence type="ECO:0000256" key="1">
    <source>
        <dbReference type="SAM" id="SignalP"/>
    </source>
</evidence>
<accession>A0ABT5KVH9</accession>
<evidence type="ECO:0000313" key="3">
    <source>
        <dbReference type="EMBL" id="MDC8786943.1"/>
    </source>
</evidence>